<reference evidence="4 5" key="1">
    <citation type="submission" date="2019-09" db="EMBL/GenBank/DDBJ databases">
        <title>Genome of Aliivibrio finisterrensis LMG 23869 (type strain).</title>
        <authorList>
            <person name="Bowman J.P."/>
        </authorList>
    </citation>
    <scope>NUCLEOTIDE SEQUENCE [LARGE SCALE GENOMIC DNA]</scope>
    <source>
        <strain evidence="4 5">LMG 23869</strain>
    </source>
</reference>
<accession>A0A6N6RP67</accession>
<keyword evidence="2" id="KW-0677">Repeat</keyword>
<dbReference type="PANTHER" id="PTHR36220:SF1">
    <property type="entry name" value="GAMMA TUBULIN COMPLEX COMPONENT C-TERMINAL DOMAIN-CONTAINING PROTEIN"/>
    <property type="match status" value="1"/>
</dbReference>
<dbReference type="PANTHER" id="PTHR36220">
    <property type="entry name" value="UNNAMED PRODUCT"/>
    <property type="match status" value="1"/>
</dbReference>
<evidence type="ECO:0000256" key="3">
    <source>
        <dbReference type="ARBA" id="ARBA00023180"/>
    </source>
</evidence>
<sequence length="924" mass="98649">MYIMNKLSTGFLLTILYSFMCNIAYANLSVINDYTVGNTTTYPTEAEYQAIVPALTSLNASNLNQYSDALKSRSADWSLLTTDSEKSTMIQAIINAMNLITTYSSDSSNPAPTVSDYTTAGISGVNTDDLDLLNSYVGGQNVTIAQLPTLAIKIDNLNLLLGYSADSTNTEPIDTHYTNAGLTDPRSINTNDYNQTLVDSDFTTEAKIQALVDAINALDDYADGTTSVAPDVTTYHIAGFTDLRALHVELINNIVQTDGLNTLSSIASVIASLDAIQAYAIDSNATPPTLEHYTDLNLTGVSADILAYLNNQLIKEKSEGLTHYLKASDAQAGHQFGDATAMSRDGMTLAVLAWKAPSNNTTTDDAGAVYIYRRQGNSWQEVTILRTNQTINQLSEVVMSVDGRRVIASATNQAFVFDVPIVNDVPQWGETWSMTVVDHDISDAPEPSLAINAQGNIMAVGANAHSGVVKIYRLENSTWSLIQQLDKPTNSMNFSTHIDTSDNGDVIVVGAFGATGLGRAFAYRYNGMQWQLEQTLMGSEVQNGDRFGFAVSVNADGSRVALSSPRDDGETNAIVNSGAVYIYDFTNNSWQEIAIIRSLSPMSGGFGADARLSPLGDKLASVGYASQGVYVYDLSDSDVTNWQASEYYVASPSATNDLFGDRNNLSFNGVDVLVGADNDDRAFQGVVINSDRDTDFDAQDNTSTGTSFDNTSTAANNSGAAYVVAYEPYALDSTAALQTRIDAVNIVLAWAAGGATAPSEQNYVDAEITDVTASNLADVNMQLQLLAHVDMVNVQPMVNGINVIQAYAIDNNQPTPTLADYAAAGISGVNISNISDVNGQVDSQSLTPMASVQTMVDSLNIIQAYVADNTQTAPTVTNYADIGVTGVDVNNLSEVNGQVDSQSLTSVSAIQIVVDSLNVVLSYA</sequence>
<dbReference type="SUPFAM" id="SSF50965">
    <property type="entry name" value="Galactose oxidase, central domain"/>
    <property type="match status" value="1"/>
</dbReference>
<dbReference type="Pfam" id="PF14312">
    <property type="entry name" value="FG-GAP_2"/>
    <property type="match status" value="1"/>
</dbReference>
<protein>
    <submittedName>
        <fullName evidence="4">Uncharacterized protein</fullName>
    </submittedName>
</protein>
<dbReference type="AlphaFoldDB" id="A0A6N6RP67"/>
<organism evidence="4 5">
    <name type="scientific">Aliivibrio finisterrensis</name>
    <dbReference type="NCBI Taxonomy" id="511998"/>
    <lineage>
        <taxon>Bacteria</taxon>
        <taxon>Pseudomonadati</taxon>
        <taxon>Pseudomonadota</taxon>
        <taxon>Gammaproteobacteria</taxon>
        <taxon>Vibrionales</taxon>
        <taxon>Vibrionaceae</taxon>
        <taxon>Aliivibrio</taxon>
    </lineage>
</organism>
<dbReference type="SMART" id="SM00191">
    <property type="entry name" value="Int_alpha"/>
    <property type="match status" value="3"/>
</dbReference>
<keyword evidence="1" id="KW-0732">Signal</keyword>
<dbReference type="PROSITE" id="PS51470">
    <property type="entry name" value="FG_GAP"/>
    <property type="match status" value="1"/>
</dbReference>
<feature type="non-terminal residue" evidence="4">
    <location>
        <position position="924"/>
    </location>
</feature>
<evidence type="ECO:0000256" key="1">
    <source>
        <dbReference type="ARBA" id="ARBA00022729"/>
    </source>
</evidence>
<evidence type="ECO:0000313" key="4">
    <source>
        <dbReference type="EMBL" id="KAB2823242.1"/>
    </source>
</evidence>
<dbReference type="EMBL" id="WBVP01000029">
    <property type="protein sequence ID" value="KAB2823242.1"/>
    <property type="molecule type" value="Genomic_DNA"/>
</dbReference>
<dbReference type="InterPro" id="IPR013517">
    <property type="entry name" value="FG-GAP"/>
</dbReference>
<gene>
    <name evidence="4" type="ORF">F8B77_16515</name>
</gene>
<comment type="caution">
    <text evidence="4">The sequence shown here is derived from an EMBL/GenBank/DDBJ whole genome shotgun (WGS) entry which is preliminary data.</text>
</comment>
<dbReference type="InterPro" id="IPR028994">
    <property type="entry name" value="Integrin_alpha_N"/>
</dbReference>
<evidence type="ECO:0000256" key="2">
    <source>
        <dbReference type="ARBA" id="ARBA00022737"/>
    </source>
</evidence>
<proteinExistence type="predicted"/>
<name>A0A6N6RP67_9GAMM</name>
<keyword evidence="3" id="KW-0325">Glycoprotein</keyword>
<evidence type="ECO:0000313" key="5">
    <source>
        <dbReference type="Proteomes" id="UP000434870"/>
    </source>
</evidence>
<dbReference type="Proteomes" id="UP000434870">
    <property type="component" value="Unassembled WGS sequence"/>
</dbReference>
<dbReference type="Gene3D" id="2.130.10.130">
    <property type="entry name" value="Integrin alpha, N-terminal"/>
    <property type="match status" value="2"/>
</dbReference>
<dbReference type="InterPro" id="IPR013519">
    <property type="entry name" value="Int_alpha_beta-p"/>
</dbReference>
<dbReference type="InterPro" id="IPR011043">
    <property type="entry name" value="Gal_Oxase/kelch_b-propeller"/>
</dbReference>